<comment type="caution">
    <text evidence="1">The sequence shown here is derived from an EMBL/GenBank/DDBJ whole genome shotgun (WGS) entry which is preliminary data.</text>
</comment>
<gene>
    <name evidence="1" type="ORF">A3A71_03815</name>
</gene>
<evidence type="ECO:0000313" key="2">
    <source>
        <dbReference type="Proteomes" id="UP000177481"/>
    </source>
</evidence>
<proteinExistence type="predicted"/>
<dbReference type="STRING" id="1797471.A3A71_03815"/>
<accession>A0A1F5EAJ8</accession>
<sequence length="166" mass="18425">MGKAIRNTFFTVLVIASTAAAVGWDRQQTRNNDPIVISERVLTSPVTTEESLSLPLTLRLTRPYVKLGQIQSILVKTVPFARLKVVVINPDGRVNSTQTVQAAADELGEYVSRFKLNDFHDLGVFQVVVEANLDTQVSRVKANFVLQSWTDPIEPQDAGYIYPLVP</sequence>
<dbReference type="Proteomes" id="UP000177481">
    <property type="component" value="Unassembled WGS sequence"/>
</dbReference>
<organism evidence="1 2">
    <name type="scientific">Candidatus Berkelbacteria bacterium RIFCSPLOWO2_01_FULL_50_28</name>
    <dbReference type="NCBI Taxonomy" id="1797471"/>
    <lineage>
        <taxon>Bacteria</taxon>
        <taxon>Candidatus Berkelbacteria</taxon>
    </lineage>
</organism>
<reference evidence="1 2" key="1">
    <citation type="journal article" date="2016" name="Nat. Commun.">
        <title>Thousands of microbial genomes shed light on interconnected biogeochemical processes in an aquifer system.</title>
        <authorList>
            <person name="Anantharaman K."/>
            <person name="Brown C.T."/>
            <person name="Hug L.A."/>
            <person name="Sharon I."/>
            <person name="Castelle C.J."/>
            <person name="Probst A.J."/>
            <person name="Thomas B.C."/>
            <person name="Singh A."/>
            <person name="Wilkins M.J."/>
            <person name="Karaoz U."/>
            <person name="Brodie E.L."/>
            <person name="Williams K.H."/>
            <person name="Hubbard S.S."/>
            <person name="Banfield J.F."/>
        </authorList>
    </citation>
    <scope>NUCLEOTIDE SEQUENCE [LARGE SCALE GENOMIC DNA]</scope>
</reference>
<dbReference type="AlphaFoldDB" id="A0A1F5EAJ8"/>
<name>A0A1F5EAJ8_9BACT</name>
<dbReference type="EMBL" id="MEZX01000003">
    <property type="protein sequence ID" value="OGD64274.1"/>
    <property type="molecule type" value="Genomic_DNA"/>
</dbReference>
<evidence type="ECO:0008006" key="3">
    <source>
        <dbReference type="Google" id="ProtNLM"/>
    </source>
</evidence>
<evidence type="ECO:0000313" key="1">
    <source>
        <dbReference type="EMBL" id="OGD64274.1"/>
    </source>
</evidence>
<protein>
    <recommendedName>
        <fullName evidence="3">Macroglobulin domain-containing protein</fullName>
    </recommendedName>
</protein>